<dbReference type="Proteomes" id="UP001159427">
    <property type="component" value="Unassembled WGS sequence"/>
</dbReference>
<organism evidence="2 3">
    <name type="scientific">Porites evermanni</name>
    <dbReference type="NCBI Taxonomy" id="104178"/>
    <lineage>
        <taxon>Eukaryota</taxon>
        <taxon>Metazoa</taxon>
        <taxon>Cnidaria</taxon>
        <taxon>Anthozoa</taxon>
        <taxon>Hexacorallia</taxon>
        <taxon>Scleractinia</taxon>
        <taxon>Fungiina</taxon>
        <taxon>Poritidae</taxon>
        <taxon>Porites</taxon>
    </lineage>
</organism>
<keyword evidence="1" id="KW-0812">Transmembrane</keyword>
<feature type="transmembrane region" description="Helical" evidence="1">
    <location>
        <begin position="21"/>
        <end position="39"/>
    </location>
</feature>
<evidence type="ECO:0000313" key="2">
    <source>
        <dbReference type="EMBL" id="CAH3030211.1"/>
    </source>
</evidence>
<gene>
    <name evidence="2" type="ORF">PEVE_00037556</name>
</gene>
<comment type="caution">
    <text evidence="2">The sequence shown here is derived from an EMBL/GenBank/DDBJ whole genome shotgun (WGS) entry which is preliminary data.</text>
</comment>
<name>A0ABN8MKE8_9CNID</name>
<protein>
    <submittedName>
        <fullName evidence="2">Uncharacterized protein</fullName>
    </submittedName>
</protein>
<evidence type="ECO:0000313" key="3">
    <source>
        <dbReference type="Proteomes" id="UP001159427"/>
    </source>
</evidence>
<keyword evidence="1" id="KW-0472">Membrane</keyword>
<keyword evidence="1" id="KW-1133">Transmembrane helix</keyword>
<dbReference type="EMBL" id="CALNXI010000619">
    <property type="protein sequence ID" value="CAH3030211.1"/>
    <property type="molecule type" value="Genomic_DNA"/>
</dbReference>
<dbReference type="InterPro" id="IPR036716">
    <property type="entry name" value="Pest_crys_N_sf"/>
</dbReference>
<proteinExistence type="predicted"/>
<sequence length="404" mass="44975">MDIPIPKHLLLKIHRMTLNQTMLWILILTACGVTPLIRVNGDEFVCHNVEYAGPIKEVIQIKPTKLAEKTSNAAKHVKGLAIAVASGVIAKIPVAGSILGAVFKELAGAFGNKGLQAEDVYNSLKKEIDQLKSYVDQEIDEVKLDYIKNAFGTSRGGILSYAMHCQKTYQGDADDIAPCLENVNAMLTQQYHFFMPSDSRVSSYEFSLPLFRMYGELFVDTLMEQIAVARKRGKETQAAAMADTLITKVKQLEEHYTTSLVKIAKLHAEPHVSTDSGKADCALIPYYNVPMCICTLAIGPNKISSSDIKDPAKSFKNFCVGVYYGTNSDVCKIAKKEYFEGYAQDHVQAIKTYWKKQVGDTVESWTKTAEAVEGLREKVKGSLSFEEKIQFERDVAAYKKRIMQ</sequence>
<reference evidence="2 3" key="1">
    <citation type="submission" date="2022-05" db="EMBL/GenBank/DDBJ databases">
        <authorList>
            <consortium name="Genoscope - CEA"/>
            <person name="William W."/>
        </authorList>
    </citation>
    <scope>NUCLEOTIDE SEQUENCE [LARGE SCALE GENOMIC DNA]</scope>
</reference>
<accession>A0ABN8MKE8</accession>
<dbReference type="Gene3D" id="1.20.190.10">
    <property type="entry name" value="Pesticidal crystal protein, N-terminal domain"/>
    <property type="match status" value="1"/>
</dbReference>
<keyword evidence="3" id="KW-1185">Reference proteome</keyword>
<dbReference type="PROSITE" id="PS51257">
    <property type="entry name" value="PROKAR_LIPOPROTEIN"/>
    <property type="match status" value="1"/>
</dbReference>
<evidence type="ECO:0000256" key="1">
    <source>
        <dbReference type="SAM" id="Phobius"/>
    </source>
</evidence>